<keyword evidence="3" id="KW-1185">Reference proteome</keyword>
<dbReference type="Ensembl" id="ENSMMMT00000020942.1">
    <property type="protein sequence ID" value="ENSMMMP00000018428.1"/>
    <property type="gene ID" value="ENSMMMG00000016327.1"/>
</dbReference>
<dbReference type="AlphaFoldDB" id="A0A8C5ZSW2"/>
<dbReference type="GO" id="GO:0003682">
    <property type="term" value="F:chromatin binding"/>
    <property type="evidence" value="ECO:0007669"/>
    <property type="project" value="TreeGrafter"/>
</dbReference>
<reference evidence="2" key="2">
    <citation type="submission" date="2025-09" db="UniProtKB">
        <authorList>
            <consortium name="Ensembl"/>
        </authorList>
    </citation>
    <scope>IDENTIFICATION</scope>
</reference>
<sequence>MVGTKADSVPGTYRKVVASPAPKCSLVPPPLGKKELENSSDCPPKDSEKENQILEKVGRSGLGRAKRKVCPLQPDHTDDEKNRTYLSLNNISYLLWYSRV</sequence>
<feature type="compositionally biased region" description="Basic and acidic residues" evidence="1">
    <location>
        <begin position="32"/>
        <end position="58"/>
    </location>
</feature>
<accession>A0A8C5ZSW2</accession>
<name>A0A8C5ZSW2_MARMA</name>
<dbReference type="InterPro" id="IPR040444">
    <property type="entry name" value="PCNA-AF"/>
</dbReference>
<organism evidence="2 3">
    <name type="scientific">Marmota marmota marmota</name>
    <name type="common">Alpine marmot</name>
    <dbReference type="NCBI Taxonomy" id="9994"/>
    <lineage>
        <taxon>Eukaryota</taxon>
        <taxon>Metazoa</taxon>
        <taxon>Chordata</taxon>
        <taxon>Craniata</taxon>
        <taxon>Vertebrata</taxon>
        <taxon>Euteleostomi</taxon>
        <taxon>Mammalia</taxon>
        <taxon>Eutheria</taxon>
        <taxon>Euarchontoglires</taxon>
        <taxon>Glires</taxon>
        <taxon>Rodentia</taxon>
        <taxon>Sciuromorpha</taxon>
        <taxon>Sciuridae</taxon>
        <taxon>Xerinae</taxon>
        <taxon>Marmotini</taxon>
        <taxon>Marmota</taxon>
    </lineage>
</organism>
<feature type="region of interest" description="Disordered" evidence="1">
    <location>
        <begin position="27"/>
        <end position="79"/>
    </location>
</feature>
<reference evidence="2" key="1">
    <citation type="submission" date="2025-08" db="UniProtKB">
        <authorList>
            <consortium name="Ensembl"/>
        </authorList>
    </citation>
    <scope>IDENTIFICATION</scope>
</reference>
<dbReference type="GeneTree" id="ENSGT00960000189610"/>
<dbReference type="GO" id="GO:0005634">
    <property type="term" value="C:nucleus"/>
    <property type="evidence" value="ECO:0007669"/>
    <property type="project" value="TreeGrafter"/>
</dbReference>
<dbReference type="PANTHER" id="PTHR15679:SF8">
    <property type="entry name" value="PCNA-ASSOCIATED FACTOR"/>
    <property type="match status" value="1"/>
</dbReference>
<evidence type="ECO:0000313" key="3">
    <source>
        <dbReference type="Proteomes" id="UP000694407"/>
    </source>
</evidence>
<evidence type="ECO:0000256" key="1">
    <source>
        <dbReference type="SAM" id="MobiDB-lite"/>
    </source>
</evidence>
<dbReference type="GO" id="GO:0051726">
    <property type="term" value="P:regulation of cell cycle"/>
    <property type="evidence" value="ECO:0007669"/>
    <property type="project" value="InterPro"/>
</dbReference>
<proteinExistence type="predicted"/>
<evidence type="ECO:0000313" key="2">
    <source>
        <dbReference type="Ensembl" id="ENSMMMP00000018428.1"/>
    </source>
</evidence>
<dbReference type="PANTHER" id="PTHR15679">
    <property type="entry name" value="PCNA-ASSOCIATED FACTOR"/>
    <property type="match status" value="1"/>
</dbReference>
<dbReference type="Proteomes" id="UP000694407">
    <property type="component" value="Unplaced"/>
</dbReference>
<dbReference type="GO" id="GO:0019985">
    <property type="term" value="P:translesion synthesis"/>
    <property type="evidence" value="ECO:0007669"/>
    <property type="project" value="TreeGrafter"/>
</dbReference>
<protein>
    <submittedName>
        <fullName evidence="2">Uncharacterized protein</fullName>
    </submittedName>
</protein>